<name>A0A445KWR2_GLYSO</name>
<dbReference type="Gramene" id="XM_028371198.1">
    <property type="protein sequence ID" value="XP_028226999.1"/>
    <property type="gene ID" value="LOC114408075"/>
</dbReference>
<evidence type="ECO:0000313" key="1">
    <source>
        <dbReference type="EMBL" id="RZC15176.1"/>
    </source>
</evidence>
<organism evidence="1 2">
    <name type="scientific">Glycine soja</name>
    <name type="common">Wild soybean</name>
    <dbReference type="NCBI Taxonomy" id="3848"/>
    <lineage>
        <taxon>Eukaryota</taxon>
        <taxon>Viridiplantae</taxon>
        <taxon>Streptophyta</taxon>
        <taxon>Embryophyta</taxon>
        <taxon>Tracheophyta</taxon>
        <taxon>Spermatophyta</taxon>
        <taxon>Magnoliopsida</taxon>
        <taxon>eudicotyledons</taxon>
        <taxon>Gunneridae</taxon>
        <taxon>Pentapetalae</taxon>
        <taxon>rosids</taxon>
        <taxon>fabids</taxon>
        <taxon>Fabales</taxon>
        <taxon>Fabaceae</taxon>
        <taxon>Papilionoideae</taxon>
        <taxon>50 kb inversion clade</taxon>
        <taxon>NPAAA clade</taxon>
        <taxon>indigoferoid/millettioid clade</taxon>
        <taxon>Phaseoleae</taxon>
        <taxon>Glycine</taxon>
        <taxon>Glycine subgen. Soja</taxon>
    </lineage>
</organism>
<proteinExistence type="predicted"/>
<protein>
    <recommendedName>
        <fullName evidence="3">Trihelix transcription factor GT-2</fullName>
    </recommendedName>
</protein>
<dbReference type="SMR" id="A0A445KWR2"/>
<dbReference type="EMBL" id="QZWG01000004">
    <property type="protein sequence ID" value="RZC15176.1"/>
    <property type="molecule type" value="Genomic_DNA"/>
</dbReference>
<dbReference type="PANTHER" id="PTHR21654">
    <property type="entry name" value="FI21293P1"/>
    <property type="match status" value="1"/>
</dbReference>
<gene>
    <name evidence="1" type="ORF">D0Y65_008865</name>
</gene>
<dbReference type="PANTHER" id="PTHR21654:SF31">
    <property type="entry name" value="OS02G0104500 PROTEIN"/>
    <property type="match status" value="1"/>
</dbReference>
<accession>A0A445KWR2</accession>
<evidence type="ECO:0008006" key="3">
    <source>
        <dbReference type="Google" id="ProtNLM"/>
    </source>
</evidence>
<evidence type="ECO:0000313" key="2">
    <source>
        <dbReference type="Proteomes" id="UP000289340"/>
    </source>
</evidence>
<reference evidence="1 2" key="1">
    <citation type="submission" date="2018-09" db="EMBL/GenBank/DDBJ databases">
        <title>A high-quality reference genome of wild soybean provides a powerful tool to mine soybean genomes.</title>
        <authorList>
            <person name="Xie M."/>
            <person name="Chung C.Y.L."/>
            <person name="Li M.-W."/>
            <person name="Wong F.-L."/>
            <person name="Chan T.-F."/>
            <person name="Lam H.-M."/>
        </authorList>
    </citation>
    <scope>NUCLEOTIDE SEQUENCE [LARGE SCALE GENOMIC DNA]</scope>
    <source>
        <strain evidence="2">cv. W05</strain>
        <tissue evidence="1">Hypocotyl of etiolated seedlings</tissue>
    </source>
</reference>
<keyword evidence="2" id="KW-1185">Reference proteome</keyword>
<comment type="caution">
    <text evidence="1">The sequence shown here is derived from an EMBL/GenBank/DDBJ whole genome shotgun (WGS) entry which is preliminary data.</text>
</comment>
<dbReference type="AlphaFoldDB" id="A0A445KWR2"/>
<dbReference type="Proteomes" id="UP000289340">
    <property type="component" value="Chromosome 4"/>
</dbReference>
<sequence length="299" mass="34800">MQPHYDMANTFYEELTLDAYNSSTLSPNHSGHQFHLQHFYPQFHHNPRHKQRHTQQSQEYQHSYQLCQQHPNQFQPSQQHEQPQYLGAFDYHQPQEESTTTVSFWKAFNTVLSDANGNVQEVNENFGELEAVYINARNKKKADSTIAVENTCNVANVGVPVTNECQMLATEATGVDGVRTKKGRKRRRKKKVEEEMGLMGSFFKRLVKRVIKHQEVLQNKFLDAIERMEKERAEWEEGWRVREREIHDREAIVKARERDLASKRDSSIVSNLEKITGQSFVLVSSGKSSHEQLSTINEN</sequence>